<comment type="caution">
    <text evidence="3">The sequence shown here is derived from an EMBL/GenBank/DDBJ whole genome shotgun (WGS) entry which is preliminary data.</text>
</comment>
<evidence type="ECO:0000313" key="4">
    <source>
        <dbReference type="Proteomes" id="UP000474296"/>
    </source>
</evidence>
<dbReference type="AlphaFoldDB" id="A0A6M0CF56"/>
<dbReference type="GO" id="GO:0003676">
    <property type="term" value="F:nucleic acid binding"/>
    <property type="evidence" value="ECO:0007669"/>
    <property type="project" value="InterPro"/>
</dbReference>
<dbReference type="RefSeq" id="WP_164029317.1">
    <property type="nucleotide sequence ID" value="NZ_JAABOQ010000001.1"/>
</dbReference>
<dbReference type="InterPro" id="IPR021961">
    <property type="entry name" value="McrB_DNA-bd"/>
</dbReference>
<organism evidence="3 4">
    <name type="scientific">Spongiivirga citrea</name>
    <dbReference type="NCBI Taxonomy" id="1481457"/>
    <lineage>
        <taxon>Bacteria</taxon>
        <taxon>Pseudomonadati</taxon>
        <taxon>Bacteroidota</taxon>
        <taxon>Flavobacteriia</taxon>
        <taxon>Flavobacteriales</taxon>
        <taxon>Flavobacteriaceae</taxon>
        <taxon>Spongiivirga</taxon>
    </lineage>
</organism>
<dbReference type="GO" id="GO:0004519">
    <property type="term" value="F:endonuclease activity"/>
    <property type="evidence" value="ECO:0007669"/>
    <property type="project" value="InterPro"/>
</dbReference>
<dbReference type="GO" id="GO:0008270">
    <property type="term" value="F:zinc ion binding"/>
    <property type="evidence" value="ECO:0007669"/>
    <property type="project" value="InterPro"/>
</dbReference>
<dbReference type="InterPro" id="IPR003615">
    <property type="entry name" value="HNH_nuc"/>
</dbReference>
<feature type="domain" description="HNH" evidence="1">
    <location>
        <begin position="229"/>
        <end position="285"/>
    </location>
</feature>
<protein>
    <submittedName>
        <fullName evidence="3">DUF3578 domain-containing protein</fullName>
    </submittedName>
</protein>
<dbReference type="Pfam" id="PF12102">
    <property type="entry name" value="MrcB_N"/>
    <property type="match status" value="1"/>
</dbReference>
<sequence length="302" mass="34737">MENILNEPIKNYLTEKSKSFGGNELAAKFRKDFPSEIEKIIVDKNRFKVVGSPGKGNWTECPWIAILDVLITDSPQKGYYPVLIYKSDMSGIYLSLNQGVTDVIENYKKEAISVLKLRAEDFRAKIDFDSKNYLIDIDLNSTTRNAKHYQAGNIIAKYYPKENLPNSIQLRNDLTEILEFYENLTYSDNSFSDDLSTIGFERKQVRLHRRIERNTSLSKKVKKLKGYRCEVCEIKFTEIYGDIGKDFIEAHHLNPISELGIGSFKVDLKNDFAVLCSNCHSMIHKLDDPSDLIKLKQIIKNT</sequence>
<dbReference type="EMBL" id="JAABOQ010000001">
    <property type="protein sequence ID" value="NER16062.1"/>
    <property type="molecule type" value="Genomic_DNA"/>
</dbReference>
<reference evidence="3 4" key="1">
    <citation type="submission" date="2020-01" db="EMBL/GenBank/DDBJ databases">
        <title>Spongiivirga citrea KCTC 32990T.</title>
        <authorList>
            <person name="Wang G."/>
        </authorList>
    </citation>
    <scope>NUCLEOTIDE SEQUENCE [LARGE SCALE GENOMIC DNA]</scope>
    <source>
        <strain evidence="3 4">KCTC 32990</strain>
    </source>
</reference>
<dbReference type="InterPro" id="IPR002711">
    <property type="entry name" value="HNH"/>
</dbReference>
<name>A0A6M0CF56_9FLAO</name>
<feature type="domain" description="Type IV methyl-directed restriction enzyme EcoKMcrB subunit DNA-binding" evidence="2">
    <location>
        <begin position="10"/>
        <end position="184"/>
    </location>
</feature>
<proteinExistence type="predicted"/>
<evidence type="ECO:0000313" key="3">
    <source>
        <dbReference type="EMBL" id="NER16062.1"/>
    </source>
</evidence>
<dbReference type="CDD" id="cd00085">
    <property type="entry name" value="HNHc"/>
    <property type="match status" value="1"/>
</dbReference>
<accession>A0A6M0CF56</accession>
<evidence type="ECO:0000259" key="2">
    <source>
        <dbReference type="Pfam" id="PF12102"/>
    </source>
</evidence>
<dbReference type="Proteomes" id="UP000474296">
    <property type="component" value="Unassembled WGS sequence"/>
</dbReference>
<keyword evidence="4" id="KW-1185">Reference proteome</keyword>
<gene>
    <name evidence="3" type="ORF">GWK10_02510</name>
</gene>
<dbReference type="Pfam" id="PF01844">
    <property type="entry name" value="HNH"/>
    <property type="match status" value="1"/>
</dbReference>
<evidence type="ECO:0000259" key="1">
    <source>
        <dbReference type="Pfam" id="PF01844"/>
    </source>
</evidence>
<dbReference type="Gene3D" id="1.10.30.50">
    <property type="match status" value="1"/>
</dbReference>
<dbReference type="Gene3D" id="3.30.920.90">
    <property type="match status" value="1"/>
</dbReference>